<reference evidence="9 10" key="1">
    <citation type="journal article" date="2014" name="Antonie Van Leeuwenhoek">
        <title>Hyphomonas beringensis sp. nov. and Hyphomonas chukchiensis sp. nov., isolated from surface seawater of the Bering Sea and Chukchi Sea.</title>
        <authorList>
            <person name="Li C."/>
            <person name="Lai Q."/>
            <person name="Li G."/>
            <person name="Dong C."/>
            <person name="Wang J."/>
            <person name="Liao Y."/>
            <person name="Shao Z."/>
        </authorList>
    </citation>
    <scope>NUCLEOTIDE SEQUENCE [LARGE SCALE GENOMIC DNA]</scope>
    <source>
        <strain evidence="9 10">VP2</strain>
    </source>
</reference>
<name>A0A059FBT6_9PROT</name>
<dbReference type="STRING" id="1280952.HJA_10895"/>
<comment type="similarity">
    <text evidence="6">Belongs to the class I-like SAM-binding methyltransferase superfamily. RNA M5U methyltransferase family.</text>
</comment>
<evidence type="ECO:0000256" key="6">
    <source>
        <dbReference type="PROSITE-ProRule" id="PRU01024"/>
    </source>
</evidence>
<feature type="binding site" evidence="6">
    <location>
        <position position="256"/>
    </location>
    <ligand>
        <name>S-adenosyl-L-methionine</name>
        <dbReference type="ChEBI" id="CHEBI:59789"/>
    </ligand>
</feature>
<evidence type="ECO:0000256" key="7">
    <source>
        <dbReference type="PROSITE-ProRule" id="PRU10015"/>
    </source>
</evidence>
<feature type="active site" description="Nucleophile" evidence="6">
    <location>
        <position position="377"/>
    </location>
</feature>
<evidence type="ECO:0000313" key="10">
    <source>
        <dbReference type="Proteomes" id="UP000024816"/>
    </source>
</evidence>
<dbReference type="CDD" id="cd02440">
    <property type="entry name" value="AdoMet_MTases"/>
    <property type="match status" value="1"/>
</dbReference>
<dbReference type="InterPro" id="IPR010280">
    <property type="entry name" value="U5_MeTrfase_fam"/>
</dbReference>
<dbReference type="Pfam" id="PF01938">
    <property type="entry name" value="TRAM"/>
    <property type="match status" value="1"/>
</dbReference>
<feature type="binding site" evidence="6">
    <location>
        <position position="303"/>
    </location>
    <ligand>
        <name>S-adenosyl-L-methionine</name>
        <dbReference type="ChEBI" id="CHEBI:59789"/>
    </ligand>
</feature>
<keyword evidence="2 6" id="KW-0489">Methyltransferase</keyword>
<dbReference type="PANTHER" id="PTHR11061:SF49">
    <property type="entry name" value="23S RRNA (URACIL(1939)-C(5))-METHYLTRANSFERASE RLMD"/>
    <property type="match status" value="1"/>
</dbReference>
<dbReference type="GO" id="GO:0051536">
    <property type="term" value="F:iron-sulfur cluster binding"/>
    <property type="evidence" value="ECO:0007669"/>
    <property type="project" value="UniProtKB-KW"/>
</dbReference>
<comment type="caution">
    <text evidence="9">The sequence shown here is derived from an EMBL/GenBank/DDBJ whole genome shotgun (WGS) entry which is preliminary data.</text>
</comment>
<evidence type="ECO:0000256" key="4">
    <source>
        <dbReference type="ARBA" id="ARBA00022691"/>
    </source>
</evidence>
<dbReference type="Proteomes" id="UP000024816">
    <property type="component" value="Unassembled WGS sequence"/>
</dbReference>
<dbReference type="PATRIC" id="fig|1280952.3.peg.2175"/>
<dbReference type="GO" id="GO:0070041">
    <property type="term" value="F:rRNA (uridine-C5-)-methyltransferase activity"/>
    <property type="evidence" value="ECO:0007669"/>
    <property type="project" value="TreeGrafter"/>
</dbReference>
<dbReference type="PROSITE" id="PS51687">
    <property type="entry name" value="SAM_MT_RNA_M5U"/>
    <property type="match status" value="1"/>
</dbReference>
<dbReference type="Gene3D" id="2.40.50.140">
    <property type="entry name" value="Nucleic acid-binding proteins"/>
    <property type="match status" value="1"/>
</dbReference>
<keyword evidence="4 6" id="KW-0949">S-adenosyl-L-methionine</keyword>
<keyword evidence="1" id="KW-0479">Metal-binding</keyword>
<evidence type="ECO:0000256" key="1">
    <source>
        <dbReference type="ARBA" id="ARBA00022485"/>
    </source>
</evidence>
<proteinExistence type="inferred from homology"/>
<dbReference type="SUPFAM" id="SSF53335">
    <property type="entry name" value="S-adenosyl-L-methionine-dependent methyltransferases"/>
    <property type="match status" value="1"/>
</dbReference>
<feature type="binding site" evidence="6">
    <location>
        <position position="351"/>
    </location>
    <ligand>
        <name>S-adenosyl-L-methionine</name>
        <dbReference type="ChEBI" id="CHEBI:59789"/>
    </ligand>
</feature>
<evidence type="ECO:0000256" key="3">
    <source>
        <dbReference type="ARBA" id="ARBA00022679"/>
    </source>
</evidence>
<protein>
    <submittedName>
        <fullName evidence="9">Putative 23S rRNA (Uracil-5-)-methyltransferase RumA</fullName>
    </submittedName>
</protein>
<dbReference type="SUPFAM" id="SSF50249">
    <property type="entry name" value="Nucleic acid-binding proteins"/>
    <property type="match status" value="1"/>
</dbReference>
<feature type="binding site" evidence="6">
    <location>
        <position position="283"/>
    </location>
    <ligand>
        <name>S-adenosyl-L-methionine</name>
        <dbReference type="ChEBI" id="CHEBI:59789"/>
    </ligand>
</feature>
<feature type="domain" description="TRAM" evidence="8">
    <location>
        <begin position="14"/>
        <end position="58"/>
    </location>
</feature>
<dbReference type="Gene3D" id="3.40.50.150">
    <property type="entry name" value="Vaccinia Virus protein VP39"/>
    <property type="match status" value="1"/>
</dbReference>
<dbReference type="PANTHER" id="PTHR11061">
    <property type="entry name" value="RNA M5U METHYLTRANSFERASE"/>
    <property type="match status" value="1"/>
</dbReference>
<feature type="active site" evidence="7">
    <location>
        <position position="377"/>
    </location>
</feature>
<dbReference type="InterPro" id="IPR012340">
    <property type="entry name" value="NA-bd_OB-fold"/>
</dbReference>
<accession>A0A059FBT6</accession>
<keyword evidence="3 6" id="KW-0808">Transferase</keyword>
<gene>
    <name evidence="9" type="ORF">HJA_10895</name>
</gene>
<dbReference type="EMBL" id="ARYJ01000006">
    <property type="protein sequence ID" value="KCZ88084.1"/>
    <property type="molecule type" value="Genomic_DNA"/>
</dbReference>
<sequence>MPAIPDPDARGTGTVTIERLGSKGDGQVRIDGDWVSVPQALPGEEVRIAVEKDRARLLEIVRPSPDRQVPACPHFSQCGSCSLQHLADGPYQAFKRSLVVNALKARGLEPHVEDIWVTPPGTRRRMSLAARRTKAGVQLGFHARRSHDIVDISTCPVASPEITRKLSALKELAAPLAPLKGEMVLKVTVMPNGLDLHITDTATFAAPHDVMMAGAKALAAGFLRVSIGDDIPLQQGTPEIQVGKAALRPRPGGFLQASAEAEAFMASLVRQHLKFALEVADLFSGCGTFALRLAEESRVHAAEGDSDAIEALEASARAASGLKPVTAEVRDLFRNPVPAATLSRFQGIVLNPPRHGAAKQVAEIAQSGVARIAYISCDPGTLARDLRVLVDAGYRFVLVQPVDQFLWSPHVETVVLLERGGAG</sequence>
<keyword evidence="10" id="KW-1185">Reference proteome</keyword>
<keyword evidence="5" id="KW-0411">Iron-sulfur</keyword>
<dbReference type="AlphaFoldDB" id="A0A059FBT6"/>
<evidence type="ECO:0000256" key="2">
    <source>
        <dbReference type="ARBA" id="ARBA00022603"/>
    </source>
</evidence>
<dbReference type="eggNOG" id="COG2265">
    <property type="taxonomic scope" value="Bacteria"/>
</dbReference>
<evidence type="ECO:0000256" key="5">
    <source>
        <dbReference type="ARBA" id="ARBA00023014"/>
    </source>
</evidence>
<dbReference type="Gene3D" id="2.40.50.1070">
    <property type="match status" value="1"/>
</dbReference>
<evidence type="ECO:0000313" key="9">
    <source>
        <dbReference type="EMBL" id="KCZ88084.1"/>
    </source>
</evidence>
<organism evidence="9 10">
    <name type="scientific">Hyphomonas jannaschiana VP2</name>
    <dbReference type="NCBI Taxonomy" id="1280952"/>
    <lineage>
        <taxon>Bacteria</taxon>
        <taxon>Pseudomonadati</taxon>
        <taxon>Pseudomonadota</taxon>
        <taxon>Alphaproteobacteria</taxon>
        <taxon>Hyphomonadales</taxon>
        <taxon>Hyphomonadaceae</taxon>
        <taxon>Hyphomonas</taxon>
    </lineage>
</organism>
<dbReference type="OrthoDB" id="9804590at2"/>
<dbReference type="InterPro" id="IPR002792">
    <property type="entry name" value="TRAM_dom"/>
</dbReference>
<keyword evidence="1" id="KW-0004">4Fe-4S</keyword>
<keyword evidence="1" id="KW-0408">Iron</keyword>
<dbReference type="PROSITE" id="PS01230">
    <property type="entry name" value="TRMA_1"/>
    <property type="match status" value="1"/>
</dbReference>
<dbReference type="InterPro" id="IPR030390">
    <property type="entry name" value="MeTrfase_TrmA_AS"/>
</dbReference>
<evidence type="ECO:0000259" key="8">
    <source>
        <dbReference type="Pfam" id="PF01938"/>
    </source>
</evidence>
<dbReference type="RefSeq" id="WP_051597591.1">
    <property type="nucleotide sequence ID" value="NZ_ARYJ01000006.1"/>
</dbReference>
<dbReference type="GO" id="GO:0070475">
    <property type="term" value="P:rRNA base methylation"/>
    <property type="evidence" value="ECO:0007669"/>
    <property type="project" value="TreeGrafter"/>
</dbReference>
<dbReference type="InterPro" id="IPR029063">
    <property type="entry name" value="SAM-dependent_MTases_sf"/>
</dbReference>
<dbReference type="Pfam" id="PF05958">
    <property type="entry name" value="tRNA_U5-meth_tr"/>
    <property type="match status" value="1"/>
</dbReference>